<name>A0A0R3WPC2_HYDTA</name>
<dbReference type="Proteomes" id="UP000274429">
    <property type="component" value="Unassembled WGS sequence"/>
</dbReference>
<dbReference type="AlphaFoldDB" id="A0A0R3WPC2"/>
<protein>
    <submittedName>
        <fullName evidence="1 3">Uncharacterized protein</fullName>
    </submittedName>
</protein>
<dbReference type="WBParaSite" id="TTAC_0000261201-mRNA-1">
    <property type="protein sequence ID" value="TTAC_0000261201-mRNA-1"/>
    <property type="gene ID" value="TTAC_0000261201"/>
</dbReference>
<reference evidence="3" key="1">
    <citation type="submission" date="2017-02" db="UniProtKB">
        <authorList>
            <consortium name="WormBaseParasite"/>
        </authorList>
    </citation>
    <scope>IDENTIFICATION</scope>
</reference>
<reference evidence="1 2" key="2">
    <citation type="submission" date="2018-11" db="EMBL/GenBank/DDBJ databases">
        <authorList>
            <consortium name="Pathogen Informatics"/>
        </authorList>
    </citation>
    <scope>NUCLEOTIDE SEQUENCE [LARGE SCALE GENOMIC DNA]</scope>
</reference>
<dbReference type="EMBL" id="UYWX01001261">
    <property type="protein sequence ID" value="VDM20604.1"/>
    <property type="molecule type" value="Genomic_DNA"/>
</dbReference>
<evidence type="ECO:0000313" key="2">
    <source>
        <dbReference type="Proteomes" id="UP000274429"/>
    </source>
</evidence>
<keyword evidence="2" id="KW-1185">Reference proteome</keyword>
<proteinExistence type="predicted"/>
<sequence length="143" mass="15935">MPNQVDSHYPSIHHQSIGTDVSRHCLPHRLHLHAASTFLPSSLPSSLFASLPSITPSRVPLIHLSSPSKSATPHRRMGTCYACISTVVDCAAFESDGFNSTEVLTGEEGRARLSQWHRRRERKLLTHTYHIASRRRISCAIVC</sequence>
<organism evidence="3">
    <name type="scientific">Hydatigena taeniaeformis</name>
    <name type="common">Feline tapeworm</name>
    <name type="synonym">Taenia taeniaeformis</name>
    <dbReference type="NCBI Taxonomy" id="6205"/>
    <lineage>
        <taxon>Eukaryota</taxon>
        <taxon>Metazoa</taxon>
        <taxon>Spiralia</taxon>
        <taxon>Lophotrochozoa</taxon>
        <taxon>Platyhelminthes</taxon>
        <taxon>Cestoda</taxon>
        <taxon>Eucestoda</taxon>
        <taxon>Cyclophyllidea</taxon>
        <taxon>Taeniidae</taxon>
        <taxon>Hydatigera</taxon>
    </lineage>
</organism>
<evidence type="ECO:0000313" key="3">
    <source>
        <dbReference type="WBParaSite" id="TTAC_0000261201-mRNA-1"/>
    </source>
</evidence>
<accession>A0A0R3WPC2</accession>
<evidence type="ECO:0000313" key="1">
    <source>
        <dbReference type="EMBL" id="VDM20604.1"/>
    </source>
</evidence>
<gene>
    <name evidence="1" type="ORF">TTAC_LOCUS2597</name>
</gene>